<organism evidence="1 2">
    <name type="scientific">Stentor coeruleus</name>
    <dbReference type="NCBI Taxonomy" id="5963"/>
    <lineage>
        <taxon>Eukaryota</taxon>
        <taxon>Sar</taxon>
        <taxon>Alveolata</taxon>
        <taxon>Ciliophora</taxon>
        <taxon>Postciliodesmatophora</taxon>
        <taxon>Heterotrichea</taxon>
        <taxon>Heterotrichida</taxon>
        <taxon>Stentoridae</taxon>
        <taxon>Stentor</taxon>
    </lineage>
</organism>
<reference evidence="1 2" key="1">
    <citation type="submission" date="2016-11" db="EMBL/GenBank/DDBJ databases">
        <title>The macronuclear genome of Stentor coeruleus: a giant cell with tiny introns.</title>
        <authorList>
            <person name="Slabodnick M."/>
            <person name="Ruby J.G."/>
            <person name="Reiff S.B."/>
            <person name="Swart E.C."/>
            <person name="Gosai S."/>
            <person name="Prabakaran S."/>
            <person name="Witkowska E."/>
            <person name="Larue G.E."/>
            <person name="Fisher S."/>
            <person name="Freeman R.M."/>
            <person name="Gunawardena J."/>
            <person name="Chu W."/>
            <person name="Stover N.A."/>
            <person name="Gregory B.D."/>
            <person name="Nowacki M."/>
            <person name="Derisi J."/>
            <person name="Roy S.W."/>
            <person name="Marshall W.F."/>
            <person name="Sood P."/>
        </authorList>
    </citation>
    <scope>NUCLEOTIDE SEQUENCE [LARGE SCALE GENOMIC DNA]</scope>
    <source>
        <strain evidence="1">WM001</strain>
    </source>
</reference>
<keyword evidence="2" id="KW-1185">Reference proteome</keyword>
<name>A0A1R2CQ85_9CILI</name>
<comment type="caution">
    <text evidence="1">The sequence shown here is derived from an EMBL/GenBank/DDBJ whole genome shotgun (WGS) entry which is preliminary data.</text>
</comment>
<protein>
    <submittedName>
        <fullName evidence="1">Uncharacterized protein</fullName>
    </submittedName>
</protein>
<dbReference type="EMBL" id="MPUH01000087">
    <property type="protein sequence ID" value="OMJ91169.1"/>
    <property type="molecule type" value="Genomic_DNA"/>
</dbReference>
<sequence length="195" mass="22730">MKNEVSEFQLTDTAESNLATTLKSITSELSLCINLQFSRINKKQSNDLFTKPETDYYSEEELVTLCKDLSLILLNSIENKDEIDLVKLILSLEPCYLRRSSVDEIIKLLCTENDDFLDEYSMLSFAYWKALKYQRSLNDKINELNDLNLKLCLQLQSIQCKCEQRANELEMVYSEILIQKMYLSSLKSQLRFSSN</sequence>
<gene>
    <name evidence="1" type="ORF">SteCoe_6337</name>
</gene>
<proteinExistence type="predicted"/>
<accession>A0A1R2CQ85</accession>
<evidence type="ECO:0000313" key="2">
    <source>
        <dbReference type="Proteomes" id="UP000187209"/>
    </source>
</evidence>
<dbReference type="AlphaFoldDB" id="A0A1R2CQ85"/>
<evidence type="ECO:0000313" key="1">
    <source>
        <dbReference type="EMBL" id="OMJ91169.1"/>
    </source>
</evidence>
<dbReference type="Proteomes" id="UP000187209">
    <property type="component" value="Unassembled WGS sequence"/>
</dbReference>